<accession>A0A7J7F5Q6</accession>
<dbReference type="InterPro" id="IPR020810">
    <property type="entry name" value="Enolase_C"/>
</dbReference>
<dbReference type="InterPro" id="IPR036849">
    <property type="entry name" value="Enolase-like_C_sf"/>
</dbReference>
<dbReference type="GO" id="GO:0000287">
    <property type="term" value="F:magnesium ion binding"/>
    <property type="evidence" value="ECO:0007669"/>
    <property type="project" value="InterPro"/>
</dbReference>
<dbReference type="AlphaFoldDB" id="A0A7J7F5Q6"/>
<evidence type="ECO:0000259" key="13">
    <source>
        <dbReference type="SMART" id="SM01192"/>
    </source>
</evidence>
<dbReference type="SMART" id="SM01193">
    <property type="entry name" value="Enolase_N"/>
    <property type="match status" value="1"/>
</dbReference>
<evidence type="ECO:0000256" key="3">
    <source>
        <dbReference type="ARBA" id="ARBA00005031"/>
    </source>
</evidence>
<dbReference type="SMART" id="SM01192">
    <property type="entry name" value="Enolase_C"/>
    <property type="match status" value="1"/>
</dbReference>
<evidence type="ECO:0000313" key="15">
    <source>
        <dbReference type="EMBL" id="KAF5923369.1"/>
    </source>
</evidence>
<keyword evidence="6" id="KW-0963">Cytoplasm</keyword>
<dbReference type="GO" id="GO:0006096">
    <property type="term" value="P:glycolytic process"/>
    <property type="evidence" value="ECO:0007669"/>
    <property type="project" value="UniProtKB-UniPathway"/>
</dbReference>
<keyword evidence="7" id="KW-0479">Metal-binding</keyword>
<dbReference type="UniPathway" id="UPA00109">
    <property type="reaction ID" value="UER00187"/>
</dbReference>
<keyword evidence="16" id="KW-1185">Reference proteome</keyword>
<comment type="subcellular location">
    <subcellularLocation>
        <location evidence="2">Cytoplasm</location>
    </subcellularLocation>
</comment>
<dbReference type="Gene3D" id="3.30.390.10">
    <property type="entry name" value="Enolase-like, N-terminal domain"/>
    <property type="match status" value="1"/>
</dbReference>
<evidence type="ECO:0000256" key="8">
    <source>
        <dbReference type="ARBA" id="ARBA00022842"/>
    </source>
</evidence>
<sequence>MPERPHSVEADPTVEVDLCTSNVLFRAAVSSGTSTGVCEALEFGDNDKTCYMGKGVSRAVEHINKTIAPALISKKLSVANAILGVTLAVCKAAAVEKGVPLYLHIADLADNSEVILPVAAFNVINSNSHAGNTLAMQKFMILPVHGKNFREALSIGVELYHNLKNVIKKKYGKDATNVGDEGGVDVAASEFSGQGNMTWTSSCLMTPAARQRFTASAGIQVVGNDLIVTNLKLMSKVMGEKSCNCVLLKVNQISSVTKSLQVCKLAQWGVMVSHCSGETEDTFIAELLGGFALGKTRLVSLADLSASYNQLLRIEEELGSKAKFAGRNFRHSVAN</sequence>
<organism evidence="15 16">
    <name type="scientific">Diceros bicornis minor</name>
    <name type="common">South-central black rhinoceros</name>
    <dbReference type="NCBI Taxonomy" id="77932"/>
    <lineage>
        <taxon>Eukaryota</taxon>
        <taxon>Metazoa</taxon>
        <taxon>Chordata</taxon>
        <taxon>Craniata</taxon>
        <taxon>Vertebrata</taxon>
        <taxon>Euteleostomi</taxon>
        <taxon>Mammalia</taxon>
        <taxon>Eutheria</taxon>
        <taxon>Laurasiatheria</taxon>
        <taxon>Perissodactyla</taxon>
        <taxon>Rhinocerotidae</taxon>
        <taxon>Diceros</taxon>
    </lineage>
</organism>
<dbReference type="PANTHER" id="PTHR11902">
    <property type="entry name" value="ENOLASE"/>
    <property type="match status" value="1"/>
</dbReference>
<gene>
    <name evidence="15" type="ORF">HPG69_006538</name>
</gene>
<dbReference type="GO" id="GO:0004634">
    <property type="term" value="F:phosphopyruvate hydratase activity"/>
    <property type="evidence" value="ECO:0007669"/>
    <property type="project" value="UniProtKB-EC"/>
</dbReference>
<dbReference type="InterPro" id="IPR000941">
    <property type="entry name" value="Enolase"/>
</dbReference>
<evidence type="ECO:0000256" key="9">
    <source>
        <dbReference type="ARBA" id="ARBA00023152"/>
    </source>
</evidence>
<comment type="caution">
    <text evidence="15">The sequence shown here is derived from an EMBL/GenBank/DDBJ whole genome shotgun (WGS) entry which is preliminary data.</text>
</comment>
<keyword evidence="9" id="KW-0324">Glycolysis</keyword>
<protein>
    <recommendedName>
        <fullName evidence="5">phosphopyruvate hydratase</fullName>
        <ecNumber evidence="5">4.2.1.11</ecNumber>
    </recommendedName>
    <alternativeName>
        <fullName evidence="11">2-phospho-D-glycerate hydro-lyase</fullName>
    </alternativeName>
</protein>
<evidence type="ECO:0000313" key="16">
    <source>
        <dbReference type="Proteomes" id="UP000551758"/>
    </source>
</evidence>
<reference evidence="15 16" key="1">
    <citation type="journal article" date="2020" name="Mol. Biol. Evol.">
        <title>Interspecific Gene Flow and the Evolution of Specialization in Black and White Rhinoceros.</title>
        <authorList>
            <person name="Moodley Y."/>
            <person name="Westbury M.V."/>
            <person name="Russo I.M."/>
            <person name="Gopalakrishnan S."/>
            <person name="Rakotoarivelo A."/>
            <person name="Olsen R.A."/>
            <person name="Prost S."/>
            <person name="Tunstall T."/>
            <person name="Ryder O.A."/>
            <person name="Dalen L."/>
            <person name="Bruford M.W."/>
        </authorList>
    </citation>
    <scope>NUCLEOTIDE SEQUENCE [LARGE SCALE GENOMIC DNA]</scope>
    <source>
        <strain evidence="15">SBR-YM</strain>
        <tissue evidence="15">Skin</tissue>
    </source>
</reference>
<dbReference type="EMBL" id="JACDTQ010001259">
    <property type="protein sequence ID" value="KAF5923369.1"/>
    <property type="molecule type" value="Genomic_DNA"/>
</dbReference>
<comment type="cofactor">
    <cofactor evidence="1">
        <name>Mg(2+)</name>
        <dbReference type="ChEBI" id="CHEBI:18420"/>
    </cofactor>
</comment>
<dbReference type="InterPro" id="IPR020811">
    <property type="entry name" value="Enolase_N"/>
</dbReference>
<evidence type="ECO:0000256" key="7">
    <source>
        <dbReference type="ARBA" id="ARBA00022723"/>
    </source>
</evidence>
<evidence type="ECO:0000256" key="2">
    <source>
        <dbReference type="ARBA" id="ARBA00004496"/>
    </source>
</evidence>
<evidence type="ECO:0000256" key="1">
    <source>
        <dbReference type="ARBA" id="ARBA00001946"/>
    </source>
</evidence>
<dbReference type="PANTHER" id="PTHR11902:SF12">
    <property type="entry name" value="ALPHA-ENOLASE"/>
    <property type="match status" value="1"/>
</dbReference>
<feature type="domain" description="Enolase C-terminal TIM barrel" evidence="13">
    <location>
        <begin position="113"/>
        <end position="332"/>
    </location>
</feature>
<dbReference type="InterPro" id="IPR029017">
    <property type="entry name" value="Enolase-like_N"/>
</dbReference>
<dbReference type="Proteomes" id="UP000551758">
    <property type="component" value="Unassembled WGS sequence"/>
</dbReference>
<evidence type="ECO:0000256" key="12">
    <source>
        <dbReference type="ARBA" id="ARBA00048333"/>
    </source>
</evidence>
<evidence type="ECO:0000256" key="5">
    <source>
        <dbReference type="ARBA" id="ARBA00012058"/>
    </source>
</evidence>
<evidence type="ECO:0000256" key="6">
    <source>
        <dbReference type="ARBA" id="ARBA00022490"/>
    </source>
</evidence>
<keyword evidence="8" id="KW-0460">Magnesium</keyword>
<dbReference type="Pfam" id="PF03952">
    <property type="entry name" value="Enolase_N"/>
    <property type="match status" value="1"/>
</dbReference>
<feature type="domain" description="Enolase N-terminal" evidence="14">
    <location>
        <begin position="6"/>
        <end position="105"/>
    </location>
</feature>
<keyword evidence="10" id="KW-0456">Lyase</keyword>
<dbReference type="EC" id="4.2.1.11" evidence="5"/>
<dbReference type="Pfam" id="PF00113">
    <property type="entry name" value="Enolase_C"/>
    <property type="match status" value="2"/>
</dbReference>
<comment type="pathway">
    <text evidence="3">Carbohydrate degradation; glycolysis; pyruvate from D-glyceraldehyde 3-phosphate: step 4/5.</text>
</comment>
<comment type="catalytic activity">
    <reaction evidence="12">
        <text>(2R)-2-phosphoglycerate = phosphoenolpyruvate + H2O</text>
        <dbReference type="Rhea" id="RHEA:10164"/>
        <dbReference type="ChEBI" id="CHEBI:15377"/>
        <dbReference type="ChEBI" id="CHEBI:58289"/>
        <dbReference type="ChEBI" id="CHEBI:58702"/>
        <dbReference type="EC" id="4.2.1.11"/>
    </reaction>
</comment>
<dbReference type="SUPFAM" id="SSF54826">
    <property type="entry name" value="Enolase N-terminal domain-like"/>
    <property type="match status" value="1"/>
</dbReference>
<comment type="similarity">
    <text evidence="4">Belongs to the enolase family.</text>
</comment>
<proteinExistence type="inferred from homology"/>
<name>A0A7J7F5Q6_DICBM</name>
<evidence type="ECO:0000259" key="14">
    <source>
        <dbReference type="SMART" id="SM01193"/>
    </source>
</evidence>
<evidence type="ECO:0000256" key="4">
    <source>
        <dbReference type="ARBA" id="ARBA00009604"/>
    </source>
</evidence>
<dbReference type="Gene3D" id="3.20.20.120">
    <property type="entry name" value="Enolase-like C-terminal domain"/>
    <property type="match status" value="2"/>
</dbReference>
<dbReference type="SUPFAM" id="SSF51604">
    <property type="entry name" value="Enolase C-terminal domain-like"/>
    <property type="match status" value="1"/>
</dbReference>
<dbReference type="GO" id="GO:0000015">
    <property type="term" value="C:phosphopyruvate hydratase complex"/>
    <property type="evidence" value="ECO:0007669"/>
    <property type="project" value="InterPro"/>
</dbReference>
<dbReference type="PRINTS" id="PR00148">
    <property type="entry name" value="ENOLASE"/>
</dbReference>
<evidence type="ECO:0000256" key="10">
    <source>
        <dbReference type="ARBA" id="ARBA00023239"/>
    </source>
</evidence>
<evidence type="ECO:0000256" key="11">
    <source>
        <dbReference type="ARBA" id="ARBA00031125"/>
    </source>
</evidence>